<evidence type="ECO:0000313" key="4">
    <source>
        <dbReference type="Proteomes" id="UP000248349"/>
    </source>
</evidence>
<dbReference type="RefSeq" id="XP_025427243.1">
    <property type="nucleotide sequence ID" value="XM_025579357.1"/>
</dbReference>
<dbReference type="OrthoDB" id="2094269at2759"/>
<proteinExistence type="predicted"/>
<dbReference type="GO" id="GO:0005634">
    <property type="term" value="C:nucleus"/>
    <property type="evidence" value="ECO:0007669"/>
    <property type="project" value="TreeGrafter"/>
</dbReference>
<name>A0A318Z1U3_9EURO</name>
<gene>
    <name evidence="3" type="ORF">BP01DRAFT_418817</name>
</gene>
<keyword evidence="4" id="KW-1185">Reference proteome</keyword>
<dbReference type="PANTHER" id="PTHR48070">
    <property type="entry name" value="ESTERASE OVCA2"/>
    <property type="match status" value="1"/>
</dbReference>
<dbReference type="PANTHER" id="PTHR48070:SF7">
    <property type="entry name" value="SERINE HYDROLASE FSH DOMAIN-CONTAINING PROTEIN-RELATED"/>
    <property type="match status" value="1"/>
</dbReference>
<dbReference type="InterPro" id="IPR005645">
    <property type="entry name" value="FSH-like_dom"/>
</dbReference>
<evidence type="ECO:0000256" key="1">
    <source>
        <dbReference type="ARBA" id="ARBA00022801"/>
    </source>
</evidence>
<dbReference type="InterPro" id="IPR029058">
    <property type="entry name" value="AB_hydrolase_fold"/>
</dbReference>
<dbReference type="GO" id="GO:0016787">
    <property type="term" value="F:hydrolase activity"/>
    <property type="evidence" value="ECO:0007669"/>
    <property type="project" value="UniProtKB-KW"/>
</dbReference>
<dbReference type="InterPro" id="IPR050593">
    <property type="entry name" value="LovG"/>
</dbReference>
<dbReference type="Proteomes" id="UP000248349">
    <property type="component" value="Unassembled WGS sequence"/>
</dbReference>
<dbReference type="GO" id="GO:0005737">
    <property type="term" value="C:cytoplasm"/>
    <property type="evidence" value="ECO:0007669"/>
    <property type="project" value="TreeGrafter"/>
</dbReference>
<sequence>MKILCLHGKGTSGAIFKSQTAALRARLTDLPIEWDFLDGFHPSDPAAGIDLFYAPPYYAWYRDDTPTEIETCRQHLHDHISTHGPYAAVMSFSQGAAVACAYALLHLAQHPPAPLPFHAAIFICAGAPLAIMQQVGYEIAPQVWEQDRVSRQALAAQADAAAILLKGSQRWSAGVGVAVEEEEQAIRKAIVPPAQKVKIGVPTVHVYGNRDPRFAAGIQLSQACEEGSRKMFDHGGGHEIPRTERVTSGIAGLVRWALKEGGVV</sequence>
<dbReference type="EMBL" id="KZ821266">
    <property type="protein sequence ID" value="PYH41261.1"/>
    <property type="molecule type" value="Genomic_DNA"/>
</dbReference>
<reference evidence="3 4" key="1">
    <citation type="submission" date="2016-12" db="EMBL/GenBank/DDBJ databases">
        <title>The genomes of Aspergillus section Nigri reveals drivers in fungal speciation.</title>
        <authorList>
            <consortium name="DOE Joint Genome Institute"/>
            <person name="Vesth T.C."/>
            <person name="Nybo J."/>
            <person name="Theobald S."/>
            <person name="Brandl J."/>
            <person name="Frisvad J.C."/>
            <person name="Nielsen K.F."/>
            <person name="Lyhne E.K."/>
            <person name="Kogle M.E."/>
            <person name="Kuo A."/>
            <person name="Riley R."/>
            <person name="Clum A."/>
            <person name="Nolan M."/>
            <person name="Lipzen A."/>
            <person name="Salamov A."/>
            <person name="Henrissat B."/>
            <person name="Wiebenga A."/>
            <person name="De Vries R.P."/>
            <person name="Grigoriev I.V."/>
            <person name="Mortensen U.H."/>
            <person name="Andersen M.R."/>
            <person name="Baker S.E."/>
        </authorList>
    </citation>
    <scope>NUCLEOTIDE SEQUENCE [LARGE SCALE GENOMIC DNA]</scope>
    <source>
        <strain evidence="3 4">JOP 1030-1</strain>
    </source>
</reference>
<dbReference type="SUPFAM" id="SSF53474">
    <property type="entry name" value="alpha/beta-Hydrolases"/>
    <property type="match status" value="1"/>
</dbReference>
<dbReference type="Pfam" id="PF03959">
    <property type="entry name" value="FSH1"/>
    <property type="match status" value="1"/>
</dbReference>
<protein>
    <submittedName>
        <fullName evidence="3">Putative EF-hand calcium-binding domain protein</fullName>
    </submittedName>
</protein>
<dbReference type="GO" id="GO:0019748">
    <property type="term" value="P:secondary metabolic process"/>
    <property type="evidence" value="ECO:0007669"/>
    <property type="project" value="TreeGrafter"/>
</dbReference>
<dbReference type="STRING" id="1450539.A0A318Z1U3"/>
<dbReference type="AlphaFoldDB" id="A0A318Z1U3"/>
<dbReference type="GeneID" id="37080586"/>
<feature type="domain" description="Serine hydrolase" evidence="2">
    <location>
        <begin position="1"/>
        <end position="247"/>
    </location>
</feature>
<accession>A0A318Z1U3</accession>
<keyword evidence="1" id="KW-0378">Hydrolase</keyword>
<dbReference type="Gene3D" id="3.40.50.1820">
    <property type="entry name" value="alpha/beta hydrolase"/>
    <property type="match status" value="1"/>
</dbReference>
<evidence type="ECO:0000259" key="2">
    <source>
        <dbReference type="Pfam" id="PF03959"/>
    </source>
</evidence>
<organism evidence="3 4">
    <name type="scientific">Aspergillus saccharolyticus JOP 1030-1</name>
    <dbReference type="NCBI Taxonomy" id="1450539"/>
    <lineage>
        <taxon>Eukaryota</taxon>
        <taxon>Fungi</taxon>
        <taxon>Dikarya</taxon>
        <taxon>Ascomycota</taxon>
        <taxon>Pezizomycotina</taxon>
        <taxon>Eurotiomycetes</taxon>
        <taxon>Eurotiomycetidae</taxon>
        <taxon>Eurotiales</taxon>
        <taxon>Aspergillaceae</taxon>
        <taxon>Aspergillus</taxon>
        <taxon>Aspergillus subgen. Circumdati</taxon>
    </lineage>
</organism>
<evidence type="ECO:0000313" key="3">
    <source>
        <dbReference type="EMBL" id="PYH41261.1"/>
    </source>
</evidence>